<evidence type="ECO:0000313" key="10">
    <source>
        <dbReference type="EMBL" id="CAB5110151.1"/>
    </source>
</evidence>
<reference evidence="9" key="1">
    <citation type="submission" date="2020-05" db="EMBL/GenBank/DDBJ databases">
        <authorList>
            <person name="Chiriac C."/>
            <person name="Salcher M."/>
            <person name="Ghai R."/>
            <person name="Kavagutti S V."/>
        </authorList>
    </citation>
    <scope>NUCLEOTIDE SEQUENCE</scope>
</reference>
<protein>
    <submittedName>
        <fullName evidence="9">Unannotated protein</fullName>
    </submittedName>
</protein>
<organism evidence="9">
    <name type="scientific">freshwater metagenome</name>
    <dbReference type="NCBI Taxonomy" id="449393"/>
    <lineage>
        <taxon>unclassified sequences</taxon>
        <taxon>metagenomes</taxon>
        <taxon>ecological metagenomes</taxon>
    </lineage>
</organism>
<dbReference type="EMBL" id="CAFBQJ010000123">
    <property type="protein sequence ID" value="CAB5049916.1"/>
    <property type="molecule type" value="Genomic_DNA"/>
</dbReference>
<dbReference type="GO" id="GO:0000976">
    <property type="term" value="F:transcription cis-regulatory region binding"/>
    <property type="evidence" value="ECO:0007669"/>
    <property type="project" value="TreeGrafter"/>
</dbReference>
<evidence type="ECO:0000256" key="4">
    <source>
        <dbReference type="ARBA" id="ARBA00023125"/>
    </source>
</evidence>
<feature type="domain" description="OmpR/PhoB-type" evidence="6">
    <location>
        <begin position="136"/>
        <end position="235"/>
    </location>
</feature>
<dbReference type="CDD" id="cd00383">
    <property type="entry name" value="trans_reg_C"/>
    <property type="match status" value="1"/>
</dbReference>
<dbReference type="SUPFAM" id="SSF52172">
    <property type="entry name" value="CheY-like"/>
    <property type="match status" value="1"/>
</dbReference>
<dbReference type="GO" id="GO:0032993">
    <property type="term" value="C:protein-DNA complex"/>
    <property type="evidence" value="ECO:0007669"/>
    <property type="project" value="TreeGrafter"/>
</dbReference>
<dbReference type="SUPFAM" id="SSF46894">
    <property type="entry name" value="C-terminal effector domain of the bipartite response regulators"/>
    <property type="match status" value="1"/>
</dbReference>
<evidence type="ECO:0000313" key="7">
    <source>
        <dbReference type="EMBL" id="CAB4546679.1"/>
    </source>
</evidence>
<evidence type="ECO:0000313" key="9">
    <source>
        <dbReference type="EMBL" id="CAB5049916.1"/>
    </source>
</evidence>
<dbReference type="EMBL" id="CAFBRX010000006">
    <property type="protein sequence ID" value="CAB5110151.1"/>
    <property type="molecule type" value="Genomic_DNA"/>
</dbReference>
<name>A0A6J7TA43_9ZZZZ</name>
<dbReference type="InterPro" id="IPR036388">
    <property type="entry name" value="WH-like_DNA-bd_sf"/>
</dbReference>
<dbReference type="InterPro" id="IPR011006">
    <property type="entry name" value="CheY-like_superfamily"/>
</dbReference>
<accession>A0A6J7TA43</accession>
<evidence type="ECO:0000256" key="5">
    <source>
        <dbReference type="ARBA" id="ARBA00023163"/>
    </source>
</evidence>
<evidence type="ECO:0000259" key="6">
    <source>
        <dbReference type="PROSITE" id="PS51755"/>
    </source>
</evidence>
<keyword evidence="4" id="KW-0238">DNA-binding</keyword>
<dbReference type="InterPro" id="IPR039420">
    <property type="entry name" value="WalR-like"/>
</dbReference>
<dbReference type="PANTHER" id="PTHR48111">
    <property type="entry name" value="REGULATOR OF RPOS"/>
    <property type="match status" value="1"/>
</dbReference>
<keyword evidence="5" id="KW-0804">Transcription</keyword>
<dbReference type="InterPro" id="IPR001867">
    <property type="entry name" value="OmpR/PhoB-type_DNA-bd"/>
</dbReference>
<evidence type="ECO:0000256" key="1">
    <source>
        <dbReference type="ARBA" id="ARBA00022553"/>
    </source>
</evidence>
<gene>
    <name evidence="7" type="ORF">UFOPK1421_00995</name>
    <name evidence="8" type="ORF">UFOPK1820_00901</name>
    <name evidence="9" type="ORF">UFOPK4275_00758</name>
    <name evidence="10" type="ORF">UFOPK4422_00118</name>
</gene>
<dbReference type="PANTHER" id="PTHR48111:SF1">
    <property type="entry name" value="TWO-COMPONENT RESPONSE REGULATOR ORR33"/>
    <property type="match status" value="1"/>
</dbReference>
<dbReference type="GO" id="GO:0000156">
    <property type="term" value="F:phosphorelay response regulator activity"/>
    <property type="evidence" value="ECO:0007669"/>
    <property type="project" value="TreeGrafter"/>
</dbReference>
<keyword evidence="1" id="KW-0597">Phosphoprotein</keyword>
<evidence type="ECO:0000313" key="8">
    <source>
        <dbReference type="EMBL" id="CAB4603500.1"/>
    </source>
</evidence>
<sequence>MTFVGMPRALVTLRHTPDRRSVETALQRIGYTVRATDDHAVSEVLLHSFRPLLMISDAIDLFPVVSALMLQVRRCNEIYVIVIGANTHAERIAILRHGADEALPTGVASEEVAVRCQVLMRRSREFLHPTLSLNEATHLYFGPLIIDLARREMTVNHFPIASTRLEFELFVQLCRRPLEVCSRNELVKTVWGPTWVGDTHIVDVHLSNLRRKLNERAPELRFMHTVRGIGFRLTDDLLQLAVHDLASSRTLQMQNRSLGVLSS</sequence>
<dbReference type="GO" id="GO:0006355">
    <property type="term" value="P:regulation of DNA-templated transcription"/>
    <property type="evidence" value="ECO:0007669"/>
    <property type="project" value="InterPro"/>
</dbReference>
<evidence type="ECO:0000256" key="2">
    <source>
        <dbReference type="ARBA" id="ARBA00023012"/>
    </source>
</evidence>
<keyword evidence="3" id="KW-0805">Transcription regulation</keyword>
<proteinExistence type="predicted"/>
<dbReference type="Gene3D" id="1.10.10.10">
    <property type="entry name" value="Winged helix-like DNA-binding domain superfamily/Winged helix DNA-binding domain"/>
    <property type="match status" value="1"/>
</dbReference>
<dbReference type="GO" id="GO:0005829">
    <property type="term" value="C:cytosol"/>
    <property type="evidence" value="ECO:0007669"/>
    <property type="project" value="TreeGrafter"/>
</dbReference>
<dbReference type="EMBL" id="CAEZUK010000141">
    <property type="protein sequence ID" value="CAB4603500.1"/>
    <property type="molecule type" value="Genomic_DNA"/>
</dbReference>
<dbReference type="SMART" id="SM00862">
    <property type="entry name" value="Trans_reg_C"/>
    <property type="match status" value="1"/>
</dbReference>
<dbReference type="EMBL" id="CAEZSL010000105">
    <property type="protein sequence ID" value="CAB4546679.1"/>
    <property type="molecule type" value="Genomic_DNA"/>
</dbReference>
<dbReference type="AlphaFoldDB" id="A0A6J7TA43"/>
<dbReference type="InterPro" id="IPR016032">
    <property type="entry name" value="Sig_transdc_resp-reg_C-effctor"/>
</dbReference>
<dbReference type="Pfam" id="PF00486">
    <property type="entry name" value="Trans_reg_C"/>
    <property type="match status" value="1"/>
</dbReference>
<dbReference type="PROSITE" id="PS51755">
    <property type="entry name" value="OMPR_PHOB"/>
    <property type="match status" value="1"/>
</dbReference>
<evidence type="ECO:0000256" key="3">
    <source>
        <dbReference type="ARBA" id="ARBA00023015"/>
    </source>
</evidence>
<keyword evidence="2" id="KW-0902">Two-component regulatory system</keyword>